<protein>
    <submittedName>
        <fullName evidence="2">Uncharacterized protein</fullName>
    </submittedName>
</protein>
<sequence length="72" mass="8417">MSTQEEARKLMVQERKHQHHVQEAMLERATEESVNDGLTEEQARVHMAQERQQEGLRHEAMLERSAEEIGAH</sequence>
<feature type="region of interest" description="Disordered" evidence="1">
    <location>
        <begin position="48"/>
        <end position="72"/>
    </location>
</feature>
<dbReference type="Proteomes" id="UP001526426">
    <property type="component" value="Unassembled WGS sequence"/>
</dbReference>
<reference evidence="2 3" key="1">
    <citation type="submission" date="2021-08" db="EMBL/GenBank/DDBJ databases">
        <title>Draft genome sequence of Spirulina subsalsa with high tolerance to salinity and hype-accumulation of phycocyanin.</title>
        <authorList>
            <person name="Pei H."/>
            <person name="Jiang L."/>
        </authorList>
    </citation>
    <scope>NUCLEOTIDE SEQUENCE [LARGE SCALE GENOMIC DNA]</scope>
    <source>
        <strain evidence="2 3">FACHB-351</strain>
    </source>
</reference>
<dbReference type="RefSeq" id="WP_265263367.1">
    <property type="nucleotide sequence ID" value="NZ_JAIHOM010000018.1"/>
</dbReference>
<accession>A0ABT3L2H1</accession>
<organism evidence="2 3">
    <name type="scientific">Spirulina subsalsa FACHB-351</name>
    <dbReference type="NCBI Taxonomy" id="234711"/>
    <lineage>
        <taxon>Bacteria</taxon>
        <taxon>Bacillati</taxon>
        <taxon>Cyanobacteriota</taxon>
        <taxon>Cyanophyceae</taxon>
        <taxon>Spirulinales</taxon>
        <taxon>Spirulinaceae</taxon>
        <taxon>Spirulina</taxon>
    </lineage>
</organism>
<evidence type="ECO:0000313" key="2">
    <source>
        <dbReference type="EMBL" id="MCW6035657.1"/>
    </source>
</evidence>
<name>A0ABT3L2H1_9CYAN</name>
<evidence type="ECO:0000256" key="1">
    <source>
        <dbReference type="SAM" id="MobiDB-lite"/>
    </source>
</evidence>
<evidence type="ECO:0000313" key="3">
    <source>
        <dbReference type="Proteomes" id="UP001526426"/>
    </source>
</evidence>
<comment type="caution">
    <text evidence="2">The sequence shown here is derived from an EMBL/GenBank/DDBJ whole genome shotgun (WGS) entry which is preliminary data.</text>
</comment>
<proteinExistence type="predicted"/>
<dbReference type="EMBL" id="JAIHOM010000018">
    <property type="protein sequence ID" value="MCW6035657.1"/>
    <property type="molecule type" value="Genomic_DNA"/>
</dbReference>
<keyword evidence="3" id="KW-1185">Reference proteome</keyword>
<gene>
    <name evidence="2" type="ORF">K4A83_05135</name>
</gene>